<dbReference type="Proteomes" id="UP000744032">
    <property type="component" value="Unassembled WGS sequence"/>
</dbReference>
<dbReference type="GO" id="GO:0004497">
    <property type="term" value="F:monooxygenase activity"/>
    <property type="evidence" value="ECO:0007669"/>
    <property type="project" value="UniProtKB-KW"/>
</dbReference>
<evidence type="ECO:0000256" key="1">
    <source>
        <dbReference type="ARBA" id="ARBA00022729"/>
    </source>
</evidence>
<evidence type="ECO:0000313" key="6">
    <source>
        <dbReference type="Proteomes" id="UP000744032"/>
    </source>
</evidence>
<dbReference type="PANTHER" id="PTHR34823:SF1">
    <property type="entry name" value="CHITIN-BINDING TYPE-4 DOMAIN-CONTAINING PROTEIN"/>
    <property type="match status" value="1"/>
</dbReference>
<keyword evidence="1 3" id="KW-0732">Signal</keyword>
<dbReference type="CDD" id="cd21177">
    <property type="entry name" value="LPMO_AA10"/>
    <property type="match status" value="1"/>
</dbReference>
<feature type="compositionally biased region" description="Low complexity" evidence="2">
    <location>
        <begin position="276"/>
        <end position="307"/>
    </location>
</feature>
<feature type="compositionally biased region" description="Gly residues" evidence="2">
    <location>
        <begin position="377"/>
        <end position="387"/>
    </location>
</feature>
<keyword evidence="5" id="KW-0560">Oxidoreductase</keyword>
<reference evidence="5 6" key="1">
    <citation type="submission" date="2020-04" db="EMBL/GenBank/DDBJ databases">
        <title>Genome sequence of Streptomyces galbus strain I339.</title>
        <authorList>
            <person name="Silva E.A.N."/>
            <person name="Merces M."/>
            <person name="Castelo Branco A.P.O.T."/>
            <person name="Vasconcelos P.C."/>
            <person name="Costa N.P."/>
            <person name="Marinho G.C.S."/>
            <person name="Oliveira C.J.B."/>
            <person name="Araujo D."/>
            <person name="Rodrigues Junior V.S."/>
            <person name="Almeida R."/>
            <person name="Silva Filho U.R."/>
            <person name="Andrade A.S.A."/>
            <person name="Cibulski S.P."/>
        </authorList>
    </citation>
    <scope>NUCLEOTIDE SEQUENCE [LARGE SCALE GENOMIC DNA]</scope>
    <source>
        <strain evidence="5 6">I339</strain>
    </source>
</reference>
<feature type="signal peptide" evidence="3">
    <location>
        <begin position="1"/>
        <end position="32"/>
    </location>
</feature>
<dbReference type="RefSeq" id="WP_168372586.1">
    <property type="nucleotide sequence ID" value="NZ_JAAXMD010000028.1"/>
</dbReference>
<dbReference type="InterPro" id="IPR051024">
    <property type="entry name" value="GlcNAc_Chitin_IntDeg"/>
</dbReference>
<dbReference type="InterPro" id="IPR014756">
    <property type="entry name" value="Ig_E-set"/>
</dbReference>
<dbReference type="Pfam" id="PF03067">
    <property type="entry name" value="LPMO_10"/>
    <property type="match status" value="1"/>
</dbReference>
<keyword evidence="6" id="KW-1185">Reference proteome</keyword>
<dbReference type="SUPFAM" id="SSF81296">
    <property type="entry name" value="E set domains"/>
    <property type="match status" value="1"/>
</dbReference>
<keyword evidence="5" id="KW-0503">Monooxygenase</keyword>
<evidence type="ECO:0000256" key="3">
    <source>
        <dbReference type="SAM" id="SignalP"/>
    </source>
</evidence>
<feature type="compositionally biased region" description="Gly residues" evidence="2">
    <location>
        <begin position="258"/>
        <end position="275"/>
    </location>
</feature>
<feature type="compositionally biased region" description="Basic and acidic residues" evidence="2">
    <location>
        <begin position="236"/>
        <end position="246"/>
    </location>
</feature>
<dbReference type="EMBL" id="JAAXMD010000028">
    <property type="protein sequence ID" value="NKQ23934.1"/>
    <property type="molecule type" value="Genomic_DNA"/>
</dbReference>
<accession>A0ABX1IE43</accession>
<name>A0ABX1IE43_STRGB</name>
<gene>
    <name evidence="5" type="ORF">HF200_05500</name>
</gene>
<feature type="region of interest" description="Disordered" evidence="2">
    <location>
        <begin position="346"/>
        <end position="387"/>
    </location>
</feature>
<feature type="region of interest" description="Disordered" evidence="2">
    <location>
        <begin position="236"/>
        <end position="316"/>
    </location>
</feature>
<evidence type="ECO:0000259" key="4">
    <source>
        <dbReference type="Pfam" id="PF03067"/>
    </source>
</evidence>
<feature type="domain" description="Chitin-binding type-4" evidence="4">
    <location>
        <begin position="33"/>
        <end position="210"/>
    </location>
</feature>
<organism evidence="5 6">
    <name type="scientific">Streptomyces galbus</name>
    <dbReference type="NCBI Taxonomy" id="33898"/>
    <lineage>
        <taxon>Bacteria</taxon>
        <taxon>Bacillati</taxon>
        <taxon>Actinomycetota</taxon>
        <taxon>Actinomycetes</taxon>
        <taxon>Kitasatosporales</taxon>
        <taxon>Streptomycetaceae</taxon>
        <taxon>Streptomyces</taxon>
    </lineage>
</organism>
<evidence type="ECO:0000313" key="5">
    <source>
        <dbReference type="EMBL" id="NKQ23934.1"/>
    </source>
</evidence>
<proteinExistence type="predicted"/>
<dbReference type="PANTHER" id="PTHR34823">
    <property type="entry name" value="GLCNAC-BINDING PROTEIN A"/>
    <property type="match status" value="1"/>
</dbReference>
<dbReference type="Gene3D" id="2.70.50.50">
    <property type="entry name" value="chitin-binding protein cbp21"/>
    <property type="match status" value="1"/>
</dbReference>
<feature type="chain" id="PRO_5045775193" evidence="3">
    <location>
        <begin position="33"/>
        <end position="387"/>
    </location>
</feature>
<evidence type="ECO:0000256" key="2">
    <source>
        <dbReference type="SAM" id="MobiDB-lite"/>
    </source>
</evidence>
<dbReference type="InterPro" id="IPR004302">
    <property type="entry name" value="Cellulose/chitin-bd_N"/>
</dbReference>
<sequence length="387" mass="38544">MSARRRTTAAALALTGAAPLALTALCASPASAHGSMGDPVSRVAQCYAEGPESPKSAACRAAVAAGGTQALYDWNGIRIGDANGRHQQLIPDGKLCSAGNEEFKGLDLPRADWPATGVRGGAYTFKYRVTAPHKGTFKVYLTKPGYDAAKPLAWADLDLEHPVATATDPVASGGFYTFSGTLPQRSGRHLLYAVWQRSDSPEAFYSCSDVTFGGAAAGGSAEAPSQEQIDAGADKSTIEHHGHGDDDATTTTDPTPGEGSGTDSGAGADGSGTGEDSGAAGAAGAEAATAAPAAPADANAPAPAGAPRSLAETGGDSSTTCLAIGGAGALARGAAALFASVRRRRRWAAAAERRTGLRGPAGGSGRPDPGGVTRAGPGEGRGQPGFS</sequence>
<protein>
    <submittedName>
        <fullName evidence="5">Lytic polysaccharide monooxygenase</fullName>
    </submittedName>
</protein>
<comment type="caution">
    <text evidence="5">The sequence shown here is derived from an EMBL/GenBank/DDBJ whole genome shotgun (WGS) entry which is preliminary data.</text>
</comment>